<comment type="caution">
    <text evidence="2">The sequence shown here is derived from an EMBL/GenBank/DDBJ whole genome shotgun (WGS) entry which is preliminary data.</text>
</comment>
<accession>A0AA40EIK5</accession>
<keyword evidence="3" id="KW-1185">Reference proteome</keyword>
<name>A0AA40EIK5_9PEZI</name>
<gene>
    <name evidence="2" type="ORF">B0T18DRAFT_422440</name>
</gene>
<evidence type="ECO:0000313" key="2">
    <source>
        <dbReference type="EMBL" id="KAK0738618.1"/>
    </source>
</evidence>
<sequence>MAAETIPATRRTRGTAGRQRRRRRRPSPRAPPHHRDLLPASLLAVLTLVTIPTTALSTSTATSKACGSVHFAHPAPDLALFRYDTINVTYESDFAHPSLVCLCGQGGRVSES</sequence>
<protein>
    <submittedName>
        <fullName evidence="2">Uncharacterized protein</fullName>
    </submittedName>
</protein>
<dbReference type="AlphaFoldDB" id="A0AA40EIK5"/>
<feature type="region of interest" description="Disordered" evidence="1">
    <location>
        <begin position="1"/>
        <end position="36"/>
    </location>
</feature>
<evidence type="ECO:0000313" key="3">
    <source>
        <dbReference type="Proteomes" id="UP001172155"/>
    </source>
</evidence>
<reference evidence="2" key="1">
    <citation type="submission" date="2023-06" db="EMBL/GenBank/DDBJ databases">
        <title>Genome-scale phylogeny and comparative genomics of the fungal order Sordariales.</title>
        <authorList>
            <consortium name="Lawrence Berkeley National Laboratory"/>
            <person name="Hensen N."/>
            <person name="Bonometti L."/>
            <person name="Westerberg I."/>
            <person name="Brannstrom I.O."/>
            <person name="Guillou S."/>
            <person name="Cros-Aarteil S."/>
            <person name="Calhoun S."/>
            <person name="Haridas S."/>
            <person name="Kuo A."/>
            <person name="Mondo S."/>
            <person name="Pangilinan J."/>
            <person name="Riley R."/>
            <person name="LaButti K."/>
            <person name="Andreopoulos B."/>
            <person name="Lipzen A."/>
            <person name="Chen C."/>
            <person name="Yanf M."/>
            <person name="Daum C."/>
            <person name="Ng V."/>
            <person name="Clum A."/>
            <person name="Steindorff A."/>
            <person name="Ohm R."/>
            <person name="Martin F."/>
            <person name="Silar P."/>
            <person name="Natvig D."/>
            <person name="Lalanne C."/>
            <person name="Gautier V."/>
            <person name="Ament-velasquez S.L."/>
            <person name="Kruys A."/>
            <person name="Hutchinson M.I."/>
            <person name="Powell A.J."/>
            <person name="Barry K."/>
            <person name="Miller A.N."/>
            <person name="Grigoriev I.V."/>
            <person name="Debuchy R."/>
            <person name="Gladieux P."/>
            <person name="Thoren M.H."/>
            <person name="Johannesson H."/>
        </authorList>
    </citation>
    <scope>NUCLEOTIDE SEQUENCE</scope>
    <source>
        <strain evidence="2">SMH3187-1</strain>
    </source>
</reference>
<dbReference type="EMBL" id="JAUKUD010000007">
    <property type="protein sequence ID" value="KAK0738618.1"/>
    <property type="molecule type" value="Genomic_DNA"/>
</dbReference>
<feature type="compositionally biased region" description="Basic residues" evidence="1">
    <location>
        <begin position="10"/>
        <end position="27"/>
    </location>
</feature>
<organism evidence="2 3">
    <name type="scientific">Schizothecium vesticola</name>
    <dbReference type="NCBI Taxonomy" id="314040"/>
    <lineage>
        <taxon>Eukaryota</taxon>
        <taxon>Fungi</taxon>
        <taxon>Dikarya</taxon>
        <taxon>Ascomycota</taxon>
        <taxon>Pezizomycotina</taxon>
        <taxon>Sordariomycetes</taxon>
        <taxon>Sordariomycetidae</taxon>
        <taxon>Sordariales</taxon>
        <taxon>Schizotheciaceae</taxon>
        <taxon>Schizothecium</taxon>
    </lineage>
</organism>
<dbReference type="Proteomes" id="UP001172155">
    <property type="component" value="Unassembled WGS sequence"/>
</dbReference>
<proteinExistence type="predicted"/>
<evidence type="ECO:0000256" key="1">
    <source>
        <dbReference type="SAM" id="MobiDB-lite"/>
    </source>
</evidence>